<dbReference type="CDD" id="cd03809">
    <property type="entry name" value="GT4_MtfB-like"/>
    <property type="match status" value="1"/>
</dbReference>
<dbReference type="Pfam" id="PF00534">
    <property type="entry name" value="Glycos_transf_1"/>
    <property type="match status" value="1"/>
</dbReference>
<proteinExistence type="predicted"/>
<dbReference type="PANTHER" id="PTHR46401">
    <property type="entry name" value="GLYCOSYLTRANSFERASE WBBK-RELATED"/>
    <property type="match status" value="1"/>
</dbReference>
<name>A0ABS5FVY1_9BRAD</name>
<keyword evidence="1" id="KW-0808">Transferase</keyword>
<sequence>MNKILVVSEALGEPNHKRGIFHFTRELIRSLAAEGHALTLVVETTRRYRKLRSRQQRTRLLPQDSRLIELLALYRFLDETNMDSPMMMRGGLRRTVDWFKHKLDVATSREFFVAFLRSICLLPTQVRLIENRTAGLEYIPTDLRHLELFGEFLLEPGFYSYQDTSALTRLPPPRIDARGYDVILVDTPTRVAIRRDRGAKVICVIHDLLPITDLKLDDIATRLFLSRLFTSVHQADELAFVSNYSMSRFRALLPQFAHIPARVVYPRTRFDLETSVAPAAAPAAGGARPSFVVIVSNEPRKNLAAVIRAFRKLPQADLVVIGYAGGMSRTANLPKNVRFSGYVEEHEKAALIASAHGLIMPSLAEGFGVPIIEALAANTPVLCSDISVFREVAGDLADYFDPFSTESICASVTRVLAGQDEWRARIRERRAELAERFGHETQARDLLSHGASAESRGAATTDLMATPEYDQLAAVAAQVMRQAS</sequence>
<protein>
    <submittedName>
        <fullName evidence="3">Glycosyltransferase family 4 protein</fullName>
    </submittedName>
</protein>
<keyword evidence="4" id="KW-1185">Reference proteome</keyword>
<accession>A0ABS5FVY1</accession>
<organism evidence="3 4">
    <name type="scientific">Bradyrhizobium jicamae</name>
    <dbReference type="NCBI Taxonomy" id="280332"/>
    <lineage>
        <taxon>Bacteria</taxon>
        <taxon>Pseudomonadati</taxon>
        <taxon>Pseudomonadota</taxon>
        <taxon>Alphaproteobacteria</taxon>
        <taxon>Hyphomicrobiales</taxon>
        <taxon>Nitrobacteraceae</taxon>
        <taxon>Bradyrhizobium</taxon>
    </lineage>
</organism>
<evidence type="ECO:0000313" key="3">
    <source>
        <dbReference type="EMBL" id="MBR0800890.1"/>
    </source>
</evidence>
<evidence type="ECO:0000259" key="2">
    <source>
        <dbReference type="Pfam" id="PF00534"/>
    </source>
</evidence>
<dbReference type="EMBL" id="JAFCJH010000065">
    <property type="protein sequence ID" value="MBR0800890.1"/>
    <property type="molecule type" value="Genomic_DNA"/>
</dbReference>
<gene>
    <name evidence="3" type="ORF">JQ615_36565</name>
</gene>
<dbReference type="Gene3D" id="3.40.50.2000">
    <property type="entry name" value="Glycogen Phosphorylase B"/>
    <property type="match status" value="2"/>
</dbReference>
<dbReference type="InterPro" id="IPR001296">
    <property type="entry name" value="Glyco_trans_1"/>
</dbReference>
<feature type="domain" description="Glycosyl transferase family 1" evidence="2">
    <location>
        <begin position="293"/>
        <end position="429"/>
    </location>
</feature>
<dbReference type="Proteomes" id="UP001315278">
    <property type="component" value="Unassembled WGS sequence"/>
</dbReference>
<dbReference type="PANTHER" id="PTHR46401:SF2">
    <property type="entry name" value="GLYCOSYLTRANSFERASE WBBK-RELATED"/>
    <property type="match status" value="1"/>
</dbReference>
<evidence type="ECO:0000313" key="4">
    <source>
        <dbReference type="Proteomes" id="UP001315278"/>
    </source>
</evidence>
<dbReference type="RefSeq" id="WP_212398787.1">
    <property type="nucleotide sequence ID" value="NZ_JAFCJH010000065.1"/>
</dbReference>
<dbReference type="SUPFAM" id="SSF53756">
    <property type="entry name" value="UDP-Glycosyltransferase/glycogen phosphorylase"/>
    <property type="match status" value="1"/>
</dbReference>
<reference evidence="4" key="1">
    <citation type="journal article" date="2021" name="ISME J.">
        <title>Evolutionary origin and ecological implication of a unique nif island in free-living Bradyrhizobium lineages.</title>
        <authorList>
            <person name="Tao J."/>
        </authorList>
    </citation>
    <scope>NUCLEOTIDE SEQUENCE [LARGE SCALE GENOMIC DNA]</scope>
    <source>
        <strain evidence="4">SZCCT0434</strain>
    </source>
</reference>
<evidence type="ECO:0000256" key="1">
    <source>
        <dbReference type="ARBA" id="ARBA00022679"/>
    </source>
</evidence>
<comment type="caution">
    <text evidence="3">The sequence shown here is derived from an EMBL/GenBank/DDBJ whole genome shotgun (WGS) entry which is preliminary data.</text>
</comment>